<keyword evidence="14" id="KW-1185">Reference proteome</keyword>
<dbReference type="RefSeq" id="WP_344468255.1">
    <property type="nucleotide sequence ID" value="NZ_BAAANT010000037.1"/>
</dbReference>
<evidence type="ECO:0000256" key="6">
    <source>
        <dbReference type="ARBA" id="ARBA00023015"/>
    </source>
</evidence>
<evidence type="ECO:0000256" key="1">
    <source>
        <dbReference type="ARBA" id="ARBA00004167"/>
    </source>
</evidence>
<feature type="domain" description="Putative zinc-finger" evidence="12">
    <location>
        <begin position="11"/>
        <end position="36"/>
    </location>
</feature>
<dbReference type="Pfam" id="PF10099">
    <property type="entry name" value="RskA_C"/>
    <property type="match status" value="1"/>
</dbReference>
<name>A0ABP5LSJ7_9ACTN</name>
<evidence type="ECO:0000256" key="5">
    <source>
        <dbReference type="ARBA" id="ARBA00022989"/>
    </source>
</evidence>
<gene>
    <name evidence="13" type="ORF">GCM10009760_50570</name>
</gene>
<keyword evidence="7" id="KW-0472">Membrane</keyword>
<dbReference type="PANTHER" id="PTHR37461">
    <property type="entry name" value="ANTI-SIGMA-K FACTOR RSKA"/>
    <property type="match status" value="1"/>
</dbReference>
<dbReference type="Proteomes" id="UP001422759">
    <property type="component" value="Unassembled WGS sequence"/>
</dbReference>
<dbReference type="EMBL" id="BAAANT010000037">
    <property type="protein sequence ID" value="GAA2153149.1"/>
    <property type="molecule type" value="Genomic_DNA"/>
</dbReference>
<proteinExistence type="predicted"/>
<accession>A0ABP5LSJ7</accession>
<comment type="subcellular location">
    <subcellularLocation>
        <location evidence="2">Cell membrane</location>
    </subcellularLocation>
    <subcellularLocation>
        <location evidence="1">Membrane</location>
        <topology evidence="1">Single-pass membrane protein</topology>
    </subcellularLocation>
</comment>
<dbReference type="Gene3D" id="1.10.10.1320">
    <property type="entry name" value="Anti-sigma factor, zinc-finger domain"/>
    <property type="match status" value="1"/>
</dbReference>
<evidence type="ECO:0000256" key="9">
    <source>
        <dbReference type="ARBA" id="ARBA00029829"/>
    </source>
</evidence>
<feature type="domain" description="Anti-sigma K factor RskA C-terminal" evidence="11">
    <location>
        <begin position="104"/>
        <end position="239"/>
    </location>
</feature>
<keyword evidence="3" id="KW-1003">Cell membrane</keyword>
<keyword evidence="6" id="KW-0805">Transcription regulation</keyword>
<evidence type="ECO:0000256" key="10">
    <source>
        <dbReference type="ARBA" id="ARBA00030803"/>
    </source>
</evidence>
<evidence type="ECO:0000259" key="12">
    <source>
        <dbReference type="Pfam" id="PF13490"/>
    </source>
</evidence>
<sequence length="248" mass="25482">MTVADLHTLTGAYATHSLSEQERQDFERHLAACPACTLEVQEFSAALARLGSAEALVVPAELKSRVMAGISSVRQLAPGVAEEATTTAPGRGRLRRYLPRLALAASVAVAALLGGVAVQQHGQADRARATASRLASQQAAFSSLLTAPDARTTTGSAGSGVGTVVYSQSRGEAGFLASNLPTLPSDRTYQLWYNDHGTMRPAGLLPASNGSLLLTGRIDGAAGIGVTVEPAGGSRTPSAAPMMLLSFA</sequence>
<organism evidence="13 14">
    <name type="scientific">Kitasatospora kazusensis</name>
    <dbReference type="NCBI Taxonomy" id="407974"/>
    <lineage>
        <taxon>Bacteria</taxon>
        <taxon>Bacillati</taxon>
        <taxon>Actinomycetota</taxon>
        <taxon>Actinomycetes</taxon>
        <taxon>Kitasatosporales</taxon>
        <taxon>Streptomycetaceae</taxon>
        <taxon>Kitasatospora</taxon>
    </lineage>
</organism>
<dbReference type="PANTHER" id="PTHR37461:SF1">
    <property type="entry name" value="ANTI-SIGMA-K FACTOR RSKA"/>
    <property type="match status" value="1"/>
</dbReference>
<comment type="caution">
    <text evidence="13">The sequence shown here is derived from an EMBL/GenBank/DDBJ whole genome shotgun (WGS) entry which is preliminary data.</text>
</comment>
<evidence type="ECO:0000313" key="13">
    <source>
        <dbReference type="EMBL" id="GAA2153149.1"/>
    </source>
</evidence>
<keyword evidence="4" id="KW-0812">Transmembrane</keyword>
<dbReference type="Pfam" id="PF13490">
    <property type="entry name" value="zf-HC2"/>
    <property type="match status" value="1"/>
</dbReference>
<keyword evidence="5" id="KW-1133">Transmembrane helix</keyword>
<evidence type="ECO:0000256" key="7">
    <source>
        <dbReference type="ARBA" id="ARBA00023136"/>
    </source>
</evidence>
<evidence type="ECO:0000259" key="11">
    <source>
        <dbReference type="Pfam" id="PF10099"/>
    </source>
</evidence>
<dbReference type="InterPro" id="IPR051474">
    <property type="entry name" value="Anti-sigma-K/W_factor"/>
</dbReference>
<evidence type="ECO:0000256" key="2">
    <source>
        <dbReference type="ARBA" id="ARBA00004236"/>
    </source>
</evidence>
<dbReference type="InterPro" id="IPR018764">
    <property type="entry name" value="RskA_C"/>
</dbReference>
<reference evidence="14" key="1">
    <citation type="journal article" date="2019" name="Int. J. Syst. Evol. Microbiol.">
        <title>The Global Catalogue of Microorganisms (GCM) 10K type strain sequencing project: providing services to taxonomists for standard genome sequencing and annotation.</title>
        <authorList>
            <consortium name="The Broad Institute Genomics Platform"/>
            <consortium name="The Broad Institute Genome Sequencing Center for Infectious Disease"/>
            <person name="Wu L."/>
            <person name="Ma J."/>
        </authorList>
    </citation>
    <scope>NUCLEOTIDE SEQUENCE [LARGE SCALE GENOMIC DNA]</scope>
    <source>
        <strain evidence="14">JCM 14560</strain>
    </source>
</reference>
<evidence type="ECO:0000313" key="14">
    <source>
        <dbReference type="Proteomes" id="UP001422759"/>
    </source>
</evidence>
<keyword evidence="8" id="KW-0804">Transcription</keyword>
<evidence type="ECO:0000256" key="3">
    <source>
        <dbReference type="ARBA" id="ARBA00022475"/>
    </source>
</evidence>
<protein>
    <recommendedName>
        <fullName evidence="10">Regulator of SigK</fullName>
    </recommendedName>
    <alternativeName>
        <fullName evidence="9">Sigma-K anti-sigma factor RskA</fullName>
    </alternativeName>
</protein>
<evidence type="ECO:0000256" key="8">
    <source>
        <dbReference type="ARBA" id="ARBA00023163"/>
    </source>
</evidence>
<dbReference type="InterPro" id="IPR041916">
    <property type="entry name" value="Anti_sigma_zinc_sf"/>
</dbReference>
<evidence type="ECO:0000256" key="4">
    <source>
        <dbReference type="ARBA" id="ARBA00022692"/>
    </source>
</evidence>
<dbReference type="InterPro" id="IPR027383">
    <property type="entry name" value="Znf_put"/>
</dbReference>